<evidence type="ECO:0000256" key="7">
    <source>
        <dbReference type="SAM" id="MobiDB-lite"/>
    </source>
</evidence>
<evidence type="ECO:0000313" key="9">
    <source>
        <dbReference type="EMBL" id="POS87179.1"/>
    </source>
</evidence>
<proteinExistence type="predicted"/>
<evidence type="ECO:0000256" key="6">
    <source>
        <dbReference type="ARBA" id="ARBA00023306"/>
    </source>
</evidence>
<reference evidence="9 10" key="1">
    <citation type="submission" date="2017-10" db="EMBL/GenBank/DDBJ databases">
        <title>Development of genomic resources for the powdery mildew, Erysiphe pulchra.</title>
        <authorList>
            <person name="Wadl P.A."/>
            <person name="Mack B.M."/>
            <person name="Moore G."/>
            <person name="Beltz S.B."/>
        </authorList>
    </citation>
    <scope>NUCLEOTIDE SEQUENCE [LARGE SCALE GENOMIC DNA]</scope>
    <source>
        <strain evidence="9">Cflorida</strain>
    </source>
</reference>
<organism evidence="9 10">
    <name type="scientific">Erysiphe pulchra</name>
    <dbReference type="NCBI Taxonomy" id="225359"/>
    <lineage>
        <taxon>Eukaryota</taxon>
        <taxon>Fungi</taxon>
        <taxon>Dikarya</taxon>
        <taxon>Ascomycota</taxon>
        <taxon>Pezizomycotina</taxon>
        <taxon>Leotiomycetes</taxon>
        <taxon>Erysiphales</taxon>
        <taxon>Erysiphaceae</taxon>
        <taxon>Erysiphe</taxon>
    </lineage>
</organism>
<feature type="compositionally biased region" description="Low complexity" evidence="7">
    <location>
        <begin position="1802"/>
        <end position="1819"/>
    </location>
</feature>
<evidence type="ECO:0000256" key="1">
    <source>
        <dbReference type="ARBA" id="ARBA00004123"/>
    </source>
</evidence>
<dbReference type="PANTHER" id="PTHR22928:SF3">
    <property type="entry name" value="TELOMERE-ASSOCIATED PROTEIN RIF1"/>
    <property type="match status" value="1"/>
</dbReference>
<dbReference type="Proteomes" id="UP000237438">
    <property type="component" value="Unassembled WGS sequence"/>
</dbReference>
<dbReference type="PANTHER" id="PTHR22928">
    <property type="entry name" value="TELOMERE-ASSOCIATED PROTEIN RIF1"/>
    <property type="match status" value="1"/>
</dbReference>
<protein>
    <recommendedName>
        <fullName evidence="8">Telomere-associated protein Rif1 N-terminal domain-containing protein</fullName>
    </recommendedName>
</protein>
<evidence type="ECO:0000259" key="8">
    <source>
        <dbReference type="Pfam" id="PF12231"/>
    </source>
</evidence>
<name>A0A2S4PYQ4_9PEZI</name>
<feature type="region of interest" description="Disordered" evidence="7">
    <location>
        <begin position="1480"/>
        <end position="1519"/>
    </location>
</feature>
<feature type="region of interest" description="Disordered" evidence="7">
    <location>
        <begin position="1802"/>
        <end position="1829"/>
    </location>
</feature>
<dbReference type="Pfam" id="PF12231">
    <property type="entry name" value="Rif1_N"/>
    <property type="match status" value="1"/>
</dbReference>
<gene>
    <name evidence="9" type="ORF">EPUL_002205</name>
</gene>
<accession>A0A2S4PYQ4</accession>
<keyword evidence="5" id="KW-0539">Nucleus</keyword>
<comment type="subcellular location">
    <subcellularLocation>
        <location evidence="2">Chromosome</location>
        <location evidence="2">Telomere</location>
    </subcellularLocation>
    <subcellularLocation>
        <location evidence="1">Nucleus</location>
    </subcellularLocation>
</comment>
<keyword evidence="6" id="KW-0131">Cell cycle</keyword>
<dbReference type="EMBL" id="PEDP01000178">
    <property type="protein sequence ID" value="POS87179.1"/>
    <property type="molecule type" value="Genomic_DNA"/>
</dbReference>
<evidence type="ECO:0000256" key="2">
    <source>
        <dbReference type="ARBA" id="ARBA00004574"/>
    </source>
</evidence>
<evidence type="ECO:0000256" key="3">
    <source>
        <dbReference type="ARBA" id="ARBA00022454"/>
    </source>
</evidence>
<dbReference type="STRING" id="225359.A0A2S4PYQ4"/>
<dbReference type="InterPro" id="IPR016024">
    <property type="entry name" value="ARM-type_fold"/>
</dbReference>
<keyword evidence="10" id="KW-1185">Reference proteome</keyword>
<feature type="region of interest" description="Disordered" evidence="7">
    <location>
        <begin position="1266"/>
        <end position="1292"/>
    </location>
</feature>
<comment type="caution">
    <text evidence="9">The sequence shown here is derived from an EMBL/GenBank/DDBJ whole genome shotgun (WGS) entry which is preliminary data.</text>
</comment>
<feature type="region of interest" description="Disordered" evidence="7">
    <location>
        <begin position="1545"/>
        <end position="1621"/>
    </location>
</feature>
<sequence>MLSVTNFQSSEYGQASHRGLNDNCASKLQSSTSDKKVGFLDTVQYNDHPTSSTCNAGQNQSRTTVRPIISSAKLLPLKGILKTSYGYTQLSVRNMLQSHFKALAGSDMYSRSDAYVNLSNMIRAFDKTPDSQFLVNNMSELCQYIERDLSAVHGNAKSNLTLISQALTLVNSLQYKPFIADSFPTKFRILLVEYAIKVLEDPLASKDIIDKVMFMMAHQDFSPKVITPERLGNLVMKLNSMSDNKKRKRFLLGRLEIYQNLLKTSKSLMAVHTAWISDLLCDMNSSFKDVQLSAIKFGFQAAVELGANPSVGGALSMLFKSKLKEDELFGTIYSRILMKKARQIEQAIFVPQIWSILILIQRHRPQVFAQSPYMKSFLAALTLCFNQKDIKVQKQAQYAWNRFIYVVQLNEKTPKPMREMLIRPCIQSLLHQKSSHITGSIYNLLYYAFRPGCSSLQLDLYWDEFVMVLISQSLGSGESNRIADRETVEVAVKILMNIFDINTPRKWTEKKAVENFGPNEISADELPALDSKWLRKNTSRAFLALLKIFKKLFWDFSDFNSMATKVWKNYINSIASPAIMEVKVSSETINCISNLLKFLSQRWDSGITDTKSLPYLDRSQDSNEFLQSLQTIICITISGLGALSFSEKNLSFCQGAFTPVTATYQYSAKTKILCKSPISYLLHIFTKPCPGLENDLKFGEMVDSILKLIFEARRTLSSVLGLIMEFCQTLPEGKVLIQQHILWQALSKQLILIMNMPNSKTQKIDSEDFSKIIDLLKIGIKISPSQPLSGWKLLFESISELAGYPDSVLLIIEPLSEFLLQIPNELPYLELLISNVEYVKSFQELGTKGKNNDHMENHICKITSPDPYLHVYKYLNASLITAYNSKHENYNIIDSTNALLSRCPGELILSVLIYLKDGVASWIIDDKSKLNSELHSQKIMSLWSTINSSVIQKIETLLTNEKLQDIETIICFGLESKNQQIVEMTVEIWEVRLIDLHERLEHFKRLKNMVLSFRSTFPGSILNSLPEISYPSSNQDNIQEYKNKDNQICNNDLDVAKSSRHNLEDQRLPSSPKNTRGSTPQVVIKVKNLSKISHNERKGRLNMNVKNLDLPRSDYSDSSIQSESEIPPISHIFDSQTSTKRRRQKVIDESPNEYLNKRLKINHIDESGEKMLLMNQSISEVQTKSDSTSRQQLIPIEASKEDSISNSIFSTSCALAEENSHNLLFHNTCQAITYDLSSSIASPPSLEPCSDDSLRVSLNFENLDSAQPTSSKIGPWVRKQSKSYPPKPSYDHCKPQINTGSLAKELTSNLEINAAQISSSKENDSMELAETQDTITPVVYEGRVYNYSSSAGSKEVLPKKNYSKSEKPQDEKILHINLDTESSTEKEKEKKIINRLRGVCSSPISLPSSCTRLNSKRDTISGRTGSLSPVFQFTNDLGVLQSSEILIESPLSSDKQKDVSIDEKSKTSLMSNILGIDPNQEILQAKPLSTNDSRKTPKNSKKYTTRTESLDEIQPPTKQIIEMEDNKLKKGSSKKLTPVRLQSNEILGLERSSRSSTRKRKLSADNKSARHLENHVEQKQKKSSKFKRRRIYQDPDEDNSTHDKLDIQAGSSLNNGVSEDEGVNTRYTKTCPDHNFKTIDCRSKNRNSCDFLVDTRYSKNDGSTSIYGNSTQTQIIQPIRSPIVTRNVSSSLMKASTLEKCTKKRSSMMKNSLKNMNDRNTQILSTSLTKLQQKQLERLDLVKDDESELDPTATATTVIESCTDEVILSNSSINPTENNDTKFHQTNNEEIQIITTNSTTTTLTTSSTNNKSTNQKNQEISSDSKKTPKIIQNPSVPLLPNHNKFCRDIILGKLDLLISAINQADLRKGDVSLIEDKMMDAKRALYEAERRSRSS</sequence>
<evidence type="ECO:0000256" key="5">
    <source>
        <dbReference type="ARBA" id="ARBA00023242"/>
    </source>
</evidence>
<feature type="compositionally biased region" description="Basic residues" evidence="7">
    <location>
        <begin position="1581"/>
        <end position="1590"/>
    </location>
</feature>
<evidence type="ECO:0000256" key="4">
    <source>
        <dbReference type="ARBA" id="ARBA00022895"/>
    </source>
</evidence>
<keyword evidence="3" id="KW-0158">Chromosome</keyword>
<dbReference type="InterPro" id="IPR022031">
    <property type="entry name" value="Rif1_N"/>
</dbReference>
<evidence type="ECO:0000313" key="10">
    <source>
        <dbReference type="Proteomes" id="UP000237438"/>
    </source>
</evidence>
<dbReference type="GO" id="GO:0140445">
    <property type="term" value="C:chromosome, telomeric repeat region"/>
    <property type="evidence" value="ECO:0007669"/>
    <property type="project" value="TreeGrafter"/>
</dbReference>
<dbReference type="GO" id="GO:0005634">
    <property type="term" value="C:nucleus"/>
    <property type="evidence" value="ECO:0007669"/>
    <property type="project" value="UniProtKB-SubCell"/>
</dbReference>
<feature type="compositionally biased region" description="Polar residues" evidence="7">
    <location>
        <begin position="1068"/>
        <end position="1080"/>
    </location>
</feature>
<feature type="domain" description="Telomere-associated protein Rif1 N-terminal" evidence="8">
    <location>
        <begin position="103"/>
        <end position="466"/>
    </location>
</feature>
<feature type="compositionally biased region" description="Basic and acidic residues" evidence="7">
    <location>
        <begin position="1562"/>
        <end position="1580"/>
    </location>
</feature>
<dbReference type="OrthoDB" id="5399929at2759"/>
<dbReference type="GO" id="GO:0000723">
    <property type="term" value="P:telomere maintenance"/>
    <property type="evidence" value="ECO:0007669"/>
    <property type="project" value="TreeGrafter"/>
</dbReference>
<keyword evidence="4" id="KW-0779">Telomere</keyword>
<feature type="region of interest" description="Disordered" evidence="7">
    <location>
        <begin position="1060"/>
        <end position="1080"/>
    </location>
</feature>
<dbReference type="SUPFAM" id="SSF48371">
    <property type="entry name" value="ARM repeat"/>
    <property type="match status" value="1"/>
</dbReference>